<feature type="transmembrane region" description="Helical" evidence="1">
    <location>
        <begin position="140"/>
        <end position="161"/>
    </location>
</feature>
<feature type="transmembrane region" description="Helical" evidence="1">
    <location>
        <begin position="191"/>
        <end position="212"/>
    </location>
</feature>
<name>A0AAJ5W0Z7_9MICO</name>
<dbReference type="Proteomes" id="UP001213972">
    <property type="component" value="Chromosome"/>
</dbReference>
<dbReference type="Gene3D" id="1.10.1760.20">
    <property type="match status" value="1"/>
</dbReference>
<feature type="transmembrane region" description="Helical" evidence="1">
    <location>
        <begin position="49"/>
        <end position="68"/>
    </location>
</feature>
<keyword evidence="1" id="KW-0472">Membrane</keyword>
<protein>
    <submittedName>
        <fullName evidence="2">ECF transporter S component</fullName>
    </submittedName>
</protein>
<feature type="transmembrane region" description="Helical" evidence="1">
    <location>
        <begin position="167"/>
        <end position="184"/>
    </location>
</feature>
<evidence type="ECO:0000256" key="1">
    <source>
        <dbReference type="SAM" id="Phobius"/>
    </source>
</evidence>
<feature type="transmembrane region" description="Helical" evidence="1">
    <location>
        <begin position="80"/>
        <end position="105"/>
    </location>
</feature>
<evidence type="ECO:0000313" key="2">
    <source>
        <dbReference type="EMBL" id="WEK12435.1"/>
    </source>
</evidence>
<sequence length="280" mass="28518">MSTTAPAKTGDSRRLRNTVLIAVGSVVIVATYLYLVIGQPAEVAESSTSQASLIAIAGYVIGAILLAAGSIHRLPTATIAMIPVAIALNIVVGQIVALLGLPVYIDSIGTVLVAALAGPAAGVVTGILTNVIWGLTLSPIALPFAVVQVVIGVMAGYAARYGLFRRFYLAPIAGLVTGIVAAVVSAPISAFIFGGATGGGTGAIVGAFQAMGQSILGATTLQGLLSDPLDKAITFTIVVLILAALPSRFRQRFPFVRQYRVFGKAPTTATSRRAAGTSED</sequence>
<gene>
    <name evidence="2" type="ORF">P0Y48_08075</name>
</gene>
<keyword evidence="1" id="KW-1133">Transmembrane helix</keyword>
<dbReference type="EMBL" id="CP119321">
    <property type="protein sequence ID" value="WEK12435.1"/>
    <property type="molecule type" value="Genomic_DNA"/>
</dbReference>
<accession>A0AAJ5W0Z7</accession>
<feature type="transmembrane region" description="Helical" evidence="1">
    <location>
        <begin position="232"/>
        <end position="249"/>
    </location>
</feature>
<reference evidence="2" key="1">
    <citation type="submission" date="2023-03" db="EMBL/GenBank/DDBJ databases">
        <title>Andean soil-derived lignocellulolytic bacterial consortium as a source of novel taxa and putative plastic-active enzymes.</title>
        <authorList>
            <person name="Diaz-Garcia L."/>
            <person name="Chuvochina M."/>
            <person name="Feuerriegel G."/>
            <person name="Bunk B."/>
            <person name="Sproer C."/>
            <person name="Streit W.R."/>
            <person name="Rodriguez L.M."/>
            <person name="Overmann J."/>
            <person name="Jimenez D.J."/>
        </authorList>
    </citation>
    <scope>NUCLEOTIDE SEQUENCE</scope>
    <source>
        <strain evidence="2">MAG 4610</strain>
    </source>
</reference>
<organism evidence="2 3">
    <name type="scientific">Candidatus Microbacterium phytovorans</name>
    <dbReference type="NCBI Taxonomy" id="3121374"/>
    <lineage>
        <taxon>Bacteria</taxon>
        <taxon>Bacillati</taxon>
        <taxon>Actinomycetota</taxon>
        <taxon>Actinomycetes</taxon>
        <taxon>Micrococcales</taxon>
        <taxon>Microbacteriaceae</taxon>
        <taxon>Microbacterium</taxon>
    </lineage>
</organism>
<keyword evidence="1" id="KW-0812">Transmembrane</keyword>
<feature type="transmembrane region" description="Helical" evidence="1">
    <location>
        <begin position="111"/>
        <end position="133"/>
    </location>
</feature>
<evidence type="ECO:0000313" key="3">
    <source>
        <dbReference type="Proteomes" id="UP001213972"/>
    </source>
</evidence>
<dbReference type="AlphaFoldDB" id="A0AAJ5W0Z7"/>
<proteinExistence type="predicted"/>
<feature type="transmembrane region" description="Helical" evidence="1">
    <location>
        <begin position="18"/>
        <end position="37"/>
    </location>
</feature>